<organism evidence="2 3">
    <name type="scientific">Marimonas arenosa</name>
    <dbReference type="NCBI Taxonomy" id="1795305"/>
    <lineage>
        <taxon>Bacteria</taxon>
        <taxon>Pseudomonadati</taxon>
        <taxon>Pseudomonadota</taxon>
        <taxon>Alphaproteobacteria</taxon>
        <taxon>Rhodobacterales</taxon>
        <taxon>Paracoccaceae</taxon>
        <taxon>Marimonas</taxon>
    </lineage>
</organism>
<dbReference type="EMBL" id="JANHAX010000001">
    <property type="protein sequence ID" value="MDQ2089070.1"/>
    <property type="molecule type" value="Genomic_DNA"/>
</dbReference>
<gene>
    <name evidence="2" type="ORF">NO357_04045</name>
</gene>
<reference evidence="2" key="1">
    <citation type="submission" date="2022-07" db="EMBL/GenBank/DDBJ databases">
        <authorList>
            <person name="Otstavnykh N."/>
            <person name="Isaeva M."/>
            <person name="Bystritskaya E."/>
        </authorList>
    </citation>
    <scope>NUCLEOTIDE SEQUENCE</scope>
    <source>
        <strain evidence="2">KCTC 52189</strain>
    </source>
</reference>
<dbReference type="InterPro" id="IPR024453">
    <property type="entry name" value="Peptidase_C92"/>
</dbReference>
<sequence length="309" mass="34315">MTNRTVGGLWRTVFAGMARVVAIVLVLGLAGCDRALEVMRSDAELDPAATNLVQCCADPERYPRWMVEMVEPLMQLAGPSISRAQTRPGFLSARPEAQALLLQHARPFDVMLFQMSARLSGSLLPGHFSHSGLYLGDERKLRAAGLWEDPALDPFRARIGQKHLILDSVTGGVREADRHEVFDFDAIALVRPSARVIGDRHAALRRALAAVGTPFDHSFDLDTSERLFCLEFVCKVLPEMDIPKRRVFGRRTVLPDRVAAMALTGKGGLRVIGYLRSGPWGWQTATGAMMAEDIHRAWQSRRLRPVERP</sequence>
<evidence type="ECO:0008006" key="4">
    <source>
        <dbReference type="Google" id="ProtNLM"/>
    </source>
</evidence>
<keyword evidence="1" id="KW-0472">Membrane</keyword>
<keyword evidence="3" id="KW-1185">Reference proteome</keyword>
<comment type="caution">
    <text evidence="2">The sequence shown here is derived from an EMBL/GenBank/DDBJ whole genome shotgun (WGS) entry which is preliminary data.</text>
</comment>
<feature type="transmembrane region" description="Helical" evidence="1">
    <location>
        <begin position="12"/>
        <end position="32"/>
    </location>
</feature>
<dbReference type="RefSeq" id="WP_306734321.1">
    <property type="nucleotide sequence ID" value="NZ_JANHAX010000001.1"/>
</dbReference>
<dbReference type="InterPro" id="IPR038765">
    <property type="entry name" value="Papain-like_cys_pep_sf"/>
</dbReference>
<dbReference type="PROSITE" id="PS51257">
    <property type="entry name" value="PROKAR_LIPOPROTEIN"/>
    <property type="match status" value="1"/>
</dbReference>
<dbReference type="Pfam" id="PF05708">
    <property type="entry name" value="Peptidase_C92"/>
    <property type="match status" value="1"/>
</dbReference>
<proteinExistence type="predicted"/>
<protein>
    <recommendedName>
        <fullName evidence="4">Permuted papain-like amidase YaeF/Yiix C92 family enzyme</fullName>
    </recommendedName>
</protein>
<evidence type="ECO:0000313" key="2">
    <source>
        <dbReference type="EMBL" id="MDQ2089070.1"/>
    </source>
</evidence>
<evidence type="ECO:0000313" key="3">
    <source>
        <dbReference type="Proteomes" id="UP001226762"/>
    </source>
</evidence>
<evidence type="ECO:0000256" key="1">
    <source>
        <dbReference type="SAM" id="Phobius"/>
    </source>
</evidence>
<dbReference type="SUPFAM" id="SSF54001">
    <property type="entry name" value="Cysteine proteinases"/>
    <property type="match status" value="1"/>
</dbReference>
<keyword evidence="1" id="KW-1133">Transmembrane helix</keyword>
<dbReference type="Proteomes" id="UP001226762">
    <property type="component" value="Unassembled WGS sequence"/>
</dbReference>
<reference evidence="2" key="2">
    <citation type="submission" date="2023-02" db="EMBL/GenBank/DDBJ databases">
        <title>'Rhodoalgimonas zhirmunskyi' gen. nov., isolated from a red alga.</title>
        <authorList>
            <person name="Nedashkovskaya O.I."/>
            <person name="Otstavnykh N.Y."/>
            <person name="Bystritskaya E.P."/>
            <person name="Balabanova L.A."/>
            <person name="Isaeva M.P."/>
        </authorList>
    </citation>
    <scope>NUCLEOTIDE SEQUENCE</scope>
    <source>
        <strain evidence="2">KCTC 52189</strain>
    </source>
</reference>
<keyword evidence="1" id="KW-0812">Transmembrane</keyword>
<accession>A0AAE3WAS7</accession>
<dbReference type="Gene3D" id="3.90.1720.10">
    <property type="entry name" value="endopeptidase domain like (from Nostoc punctiforme)"/>
    <property type="match status" value="1"/>
</dbReference>
<name>A0AAE3WAS7_9RHOB</name>
<dbReference type="AlphaFoldDB" id="A0AAE3WAS7"/>